<proteinExistence type="predicted"/>
<dbReference type="InterPro" id="IPR025970">
    <property type="entry name" value="SusE"/>
</dbReference>
<keyword evidence="1" id="KW-0732">Signal</keyword>
<reference evidence="3 4" key="1">
    <citation type="submission" date="2019-02" db="EMBL/GenBank/DDBJ databases">
        <title>Pedobacter kyonggii whole genome sequence analysis.</title>
        <authorList>
            <person name="Dahal R.H."/>
        </authorList>
    </citation>
    <scope>NUCLEOTIDE SEQUENCE [LARGE SCALE GENOMIC DNA]</scope>
    <source>
        <strain evidence="3 4">K-4-11-1</strain>
    </source>
</reference>
<comment type="caution">
    <text evidence="3">The sequence shown here is derived from an EMBL/GenBank/DDBJ whole genome shotgun (WGS) entry which is preliminary data.</text>
</comment>
<gene>
    <name evidence="3" type="ORF">EYS08_12855</name>
</gene>
<dbReference type="AlphaFoldDB" id="A0A4Q9HBS5"/>
<dbReference type="RefSeq" id="WP_131030424.1">
    <property type="nucleotide sequence ID" value="NZ_SIXF01000011.1"/>
</dbReference>
<feature type="domain" description="SusE outer membrane protein" evidence="2">
    <location>
        <begin position="31"/>
        <end position="132"/>
    </location>
</feature>
<dbReference type="Proteomes" id="UP000291819">
    <property type="component" value="Unassembled WGS sequence"/>
</dbReference>
<protein>
    <recommendedName>
        <fullName evidence="2">SusE outer membrane protein domain-containing protein</fullName>
    </recommendedName>
</protein>
<keyword evidence="4" id="KW-1185">Reference proteome</keyword>
<evidence type="ECO:0000313" key="4">
    <source>
        <dbReference type="Proteomes" id="UP000291819"/>
    </source>
</evidence>
<evidence type="ECO:0000256" key="1">
    <source>
        <dbReference type="SAM" id="SignalP"/>
    </source>
</evidence>
<organism evidence="3 4">
    <name type="scientific">Pedobacter kyonggii</name>
    <dbReference type="NCBI Taxonomy" id="1926871"/>
    <lineage>
        <taxon>Bacteria</taxon>
        <taxon>Pseudomonadati</taxon>
        <taxon>Bacteroidota</taxon>
        <taxon>Sphingobacteriia</taxon>
        <taxon>Sphingobacteriales</taxon>
        <taxon>Sphingobacteriaceae</taxon>
        <taxon>Pedobacter</taxon>
    </lineage>
</organism>
<feature type="chain" id="PRO_5020327824" description="SusE outer membrane protein domain-containing protein" evidence="1">
    <location>
        <begin position="22"/>
        <end position="375"/>
    </location>
</feature>
<feature type="signal peptide" evidence="1">
    <location>
        <begin position="1"/>
        <end position="21"/>
    </location>
</feature>
<dbReference type="EMBL" id="SIXF01000011">
    <property type="protein sequence ID" value="TBO41731.1"/>
    <property type="molecule type" value="Genomic_DNA"/>
</dbReference>
<dbReference type="Pfam" id="PF14292">
    <property type="entry name" value="SusE"/>
    <property type="match status" value="1"/>
</dbReference>
<name>A0A4Q9HBS5_9SPHI</name>
<sequence>MKNLKIIFALTLLACFAVVSCKKNEKDLNENISPIGALTLPVNQAAIKLTPSNAAASQQFKWTSATPEDGGLILYEVAFDKEGGNFSAPVFKVVSDGGGVQPQVTISHKNLTRIAALCGINSSSTGKVNWTVIASKASNRKVGQEIRTIQLERPAGFAEVPTDLYLTGSASEGGDELSKAVKFKKLEEGVFELYTSLKAGTYFLTDKTAQTGRNFFTEGASIKEGTSSITVSGSAKPYYIKYDFNVASVIEFSEVQSVGLYMSAYGNEIGQLSYTSGGTWQSGIIPVVFYQFSWGRDERYKFALHTSSGIKYMGSSNENNVSPVGQPASYFYLNPVSADQWNNTYKFNPFADNKSIKATVSLSATDPYTHNIVVQ</sequence>
<dbReference type="PROSITE" id="PS51257">
    <property type="entry name" value="PROKAR_LIPOPROTEIN"/>
    <property type="match status" value="1"/>
</dbReference>
<evidence type="ECO:0000259" key="2">
    <source>
        <dbReference type="Pfam" id="PF14292"/>
    </source>
</evidence>
<evidence type="ECO:0000313" key="3">
    <source>
        <dbReference type="EMBL" id="TBO41731.1"/>
    </source>
</evidence>
<dbReference type="OrthoDB" id="631295at2"/>
<accession>A0A4Q9HBS5</accession>